<evidence type="ECO:0000256" key="6">
    <source>
        <dbReference type="ARBA" id="ARBA00058104"/>
    </source>
</evidence>
<organism evidence="8 9">
    <name type="scientific">Flavimaricola marinus</name>
    <dbReference type="NCBI Taxonomy" id="1819565"/>
    <lineage>
        <taxon>Bacteria</taxon>
        <taxon>Pseudomonadati</taxon>
        <taxon>Pseudomonadota</taxon>
        <taxon>Alphaproteobacteria</taxon>
        <taxon>Rhodobacterales</taxon>
        <taxon>Paracoccaceae</taxon>
        <taxon>Flavimaricola</taxon>
    </lineage>
</organism>
<dbReference type="RefSeq" id="WP_093990907.1">
    <property type="nucleotide sequence ID" value="NZ_FXZK01000001.1"/>
</dbReference>
<keyword evidence="5" id="KW-0446">Lipid-binding</keyword>
<dbReference type="OrthoDB" id="7201143at2"/>
<dbReference type="EMBL" id="FXZK01000001">
    <property type="protein sequence ID" value="SMY06769.1"/>
    <property type="molecule type" value="Genomic_DNA"/>
</dbReference>
<name>A0A238LAR8_9RHOB</name>
<reference evidence="8 9" key="1">
    <citation type="submission" date="2017-05" db="EMBL/GenBank/DDBJ databases">
        <authorList>
            <person name="Song R."/>
            <person name="Chenine A.L."/>
            <person name="Ruprecht R.M."/>
        </authorList>
    </citation>
    <scope>NUCLEOTIDE SEQUENCE [LARGE SCALE GENOMIC DNA]</scope>
    <source>
        <strain evidence="8 9">CECT 8899</strain>
    </source>
</reference>
<evidence type="ECO:0000313" key="8">
    <source>
        <dbReference type="EMBL" id="SMY06769.1"/>
    </source>
</evidence>
<dbReference type="NCBIfam" id="TIGR02396">
    <property type="entry name" value="diverge_rpsU"/>
    <property type="match status" value="1"/>
</dbReference>
<gene>
    <name evidence="8" type="ORF">LOM8899_00899</name>
</gene>
<dbReference type="InterPro" id="IPR013718">
    <property type="entry name" value="COQ9_C"/>
</dbReference>
<evidence type="ECO:0000256" key="2">
    <source>
        <dbReference type="ARBA" id="ARBA00010766"/>
    </source>
</evidence>
<dbReference type="GO" id="GO:0006744">
    <property type="term" value="P:ubiquinone biosynthetic process"/>
    <property type="evidence" value="ECO:0007669"/>
    <property type="project" value="UniProtKB-KW"/>
</dbReference>
<comment type="function">
    <text evidence="6">Membrane-associated protein that warps the membrane surface to access and bind aromatic isoprenes with high specificity, including ubiquinone (CoQ) isoprene intermediates and presents them directly to COQ7, therefore facilitating the COQ7-mediated hydroxylase step. Participates in the biosynthesis of coenzyme Q, also named ubiquinone, an essential lipid-soluble electron transporter for aerobic cellular respiration.</text>
</comment>
<comment type="similarity">
    <text evidence="2">Belongs to the COQ9 family.</text>
</comment>
<accession>A0A238LAR8</accession>
<evidence type="ECO:0000256" key="5">
    <source>
        <dbReference type="ARBA" id="ARBA00023121"/>
    </source>
</evidence>
<evidence type="ECO:0000259" key="7">
    <source>
        <dbReference type="Pfam" id="PF08511"/>
    </source>
</evidence>
<evidence type="ECO:0000256" key="1">
    <source>
        <dbReference type="ARBA" id="ARBA00004749"/>
    </source>
</evidence>
<dbReference type="Gene3D" id="1.10.357.10">
    <property type="entry name" value="Tetracycline Repressor, domain 2"/>
    <property type="match status" value="1"/>
</dbReference>
<evidence type="ECO:0000313" key="9">
    <source>
        <dbReference type="Proteomes" id="UP000201613"/>
    </source>
</evidence>
<keyword evidence="9" id="KW-1185">Reference proteome</keyword>
<evidence type="ECO:0000256" key="3">
    <source>
        <dbReference type="ARBA" id="ARBA00022688"/>
    </source>
</evidence>
<dbReference type="Pfam" id="PF08511">
    <property type="entry name" value="COQ9"/>
    <property type="match status" value="1"/>
</dbReference>
<protein>
    <recommendedName>
        <fullName evidence="7">COQ9 C-terminal domain-containing protein</fullName>
    </recommendedName>
</protein>
<dbReference type="PANTHER" id="PTHR21427:SF19">
    <property type="entry name" value="UBIQUINONE BIOSYNTHESIS PROTEIN COQ9, MITOCHONDRIAL"/>
    <property type="match status" value="1"/>
</dbReference>
<keyword evidence="3" id="KW-0831">Ubiquinone biosynthesis</keyword>
<evidence type="ECO:0000256" key="4">
    <source>
        <dbReference type="ARBA" id="ARBA00022946"/>
    </source>
</evidence>
<feature type="domain" description="COQ9 C-terminal" evidence="7">
    <location>
        <begin position="117"/>
        <end position="187"/>
    </location>
</feature>
<dbReference type="InterPro" id="IPR012762">
    <property type="entry name" value="Ubiq_biosynth_COQ9"/>
</dbReference>
<comment type="pathway">
    <text evidence="1">Cofactor biosynthesis; ubiquinone biosynthesis.</text>
</comment>
<dbReference type="PANTHER" id="PTHR21427">
    <property type="entry name" value="UBIQUINONE BIOSYNTHESIS PROTEIN COQ9, MITOCHONDRIAL"/>
    <property type="match status" value="1"/>
</dbReference>
<dbReference type="GO" id="GO:0008289">
    <property type="term" value="F:lipid binding"/>
    <property type="evidence" value="ECO:0007669"/>
    <property type="project" value="UniProtKB-KW"/>
</dbReference>
<dbReference type="AlphaFoldDB" id="A0A238LAR8"/>
<dbReference type="Proteomes" id="UP000201613">
    <property type="component" value="Unassembled WGS sequence"/>
</dbReference>
<keyword evidence="4" id="KW-0809">Transit peptide</keyword>
<sequence length="233" mass="25092">MSRTAQSPEVDRLVHAILPHVAFDGWSDVAFAEAVRDVGMSREAARALCPRGAVDLAVAFHKAGDAAMVAAVEAADLGSMRYSDRVSFAIRARLAAAADKEAVRRGSALFALPHLAAEGAALIWGTADTIWTSLGDTSTDGNWYTKRATLAAVYASTVLFWLGDDSFEEQATDDFIDRRIDNVMQVEKIKAQVNAMPLLKPVTAPFAAFMERVRAPSAAASAEDLPGRWTQPR</sequence>
<proteinExistence type="inferred from homology"/>